<dbReference type="InterPro" id="IPR046859">
    <property type="entry name" value="RGPA/RALGAPB_N"/>
</dbReference>
<feature type="region of interest" description="Disordered" evidence="3">
    <location>
        <begin position="348"/>
        <end position="369"/>
    </location>
</feature>
<feature type="compositionally biased region" description="Polar residues" evidence="3">
    <location>
        <begin position="712"/>
        <end position="729"/>
    </location>
</feature>
<dbReference type="PANTHER" id="PTHR10063">
    <property type="entry name" value="TUBERIN"/>
    <property type="match status" value="1"/>
</dbReference>
<keyword evidence="1" id="KW-0343">GTPase activation</keyword>
<dbReference type="Pfam" id="PF02145">
    <property type="entry name" value="Rap_GAP"/>
    <property type="match status" value="1"/>
</dbReference>
<reference evidence="5 6" key="1">
    <citation type="submission" date="2024-06" db="EMBL/GenBank/DDBJ databases">
        <title>The draft genome of Grus japonensis, version 3.</title>
        <authorList>
            <person name="Nabeshima K."/>
            <person name="Suzuki S."/>
            <person name="Onuma M."/>
        </authorList>
    </citation>
    <scope>NUCLEOTIDE SEQUENCE [LARGE SCALE GENOMIC DNA]</scope>
    <source>
        <strain evidence="5 6">451A</strain>
    </source>
</reference>
<dbReference type="FunFam" id="3.40.50.11210:FF:000001">
    <property type="entry name" value="Ral GTPase-activating protein subunit alpha-1 isoform 1"/>
    <property type="match status" value="1"/>
</dbReference>
<dbReference type="InterPro" id="IPR016024">
    <property type="entry name" value="ARM-type_fold"/>
</dbReference>
<feature type="compositionally biased region" description="Polar residues" evidence="3">
    <location>
        <begin position="694"/>
        <end position="704"/>
    </location>
</feature>
<evidence type="ECO:0000313" key="5">
    <source>
        <dbReference type="EMBL" id="GAB0187822.1"/>
    </source>
</evidence>
<evidence type="ECO:0000256" key="3">
    <source>
        <dbReference type="SAM" id="MobiDB-lite"/>
    </source>
</evidence>
<proteinExistence type="predicted"/>
<sequence>MFSRKGHADVRKSTQKALDPKRDVLTRFKHLRALLDIVDGSELKQLFENHYSQIYFIFYENFITLENSLKQKGNKSQREELDSILFIFEKILQLLPERIFYRWHFRSIGSILKKLLHTGNSLKIRCEGIRLFLLWLQALQTNCAEEQILIFACLVPGFPPIMSSRGPCTLDNLISPSNSPDAKIFPEEITPLLPAVSGEKIAEDQTCYFLQLLLKYMVIQAASLEWKNKENQDTGFKFLFTLFRKYYLPHLFPSFTKLTNLYKPVLDIPDIRPRPVYITATRNNENVYSTKIPYMAARVVFIKWLVTFFLEKKYLTAVQNTKNGGEMLPKIIQTVGVVNQDKNAELETSMSYASEQERSHSNSSTLSDRRLSNSSLCSIEEQHRTVYEMVQRILLSTRGYVNFVNEVFRQAFLLPPSDISATRKVVKVYRKWILQEKPVFMEEPDKREDGQDAVVSLEDSSVQTDSKHVFLTNSANVFLLEPCIEVPALLKEQVDACKAVLSIFRRMIMELSMNRKTWEQMLQILLRITEAVMQKPKENQMKDTFAQSMSGLLFRTLIVAWIRANLSVYISRELWDELLSVLSALTDWEELINEWANIMDSLTAVLARTVYGVEMTNLPLDKLSEQKEKKQRGKGGILEPQKTAVVGRSFSLSWKSHPEVVEPMRFRSATTSGAPGVEKARNIVRQRATEVEESQQLENATGTEATGLFADQEQQLTRSSSTSDITDQFPSDFFQGKKAGSSQNLTSSDSKSVQENKGYTKKEYEAEQILVRRSSSTAELDLKADLQQSHGNYREREKSESVSSDTSIGYNNEVEIALVPWQASDDHEVNVPADVCVDPETPRWLQLSPSDTANLTDSSEFLADDCSIIAGGSLIGWHPDSAAVLWRRILGILGDVNNIQSPRIHAKVFGYLYELWYKLAKIRDNLAISVDNQSTPSPPVLIPPLRIFASWLFKATTLPNEYKEGKLQAYRLICAMMTRRQDVLPNSDFLVHFYFVMHLGLTSEDQDILNTIIKHCPPWFFFLGLPGFTMLIGDFITAAARVLSTDTLEAPRSEAHTILGSLVCFPNIYQEIPFLRPASEAGDIIAGTVDVKCYLINVLLKNATEEPNEAARCIAICGLGVWICEELTQCTNHPQVKEAINVIGVTLKFSNKLVAQVACDVLQLLVSYWQKLQKYEASLSRKITEILVATIAFLLPSAEYSSVEADKKFIVSLLLCLLDWCMALPMKMLLEPVSAGLLEDQHASKAPLLDYIYRVLHCCVNGSSTYTQQSHYVLSLADLSSSDYDPFLPLGNVKSSEPAQCHSSTDLGNLLTVAEEKRRRNLELIPLTARMVMTHLVNHLSHYPLSGGPAILHSLLSENHDNSYVESSELSSEVFRSPNLQLFVFNDSTLISYLQIPAEKVTDTEPAAAPSDVRVIVRDISGKYSWDGRILYGPLEGCLPQQGATSAFVISGNPEHHCISQKDVSQVEEGEDALDQLLEKIGNSSPECLLHPQRKLNEPSPPPFGMSYDQENAITEALMRQSTQEREYIFKYSSDFSMKVARQEEPRPAEPQASFYFCRLLLNDLGMNSWDRRKSFHLLKKNSKLLRELKNLDSRQCRETHKIAVFYIAEGQEDKCSILSNARGSQAYEDFVAGLGWEVDLSTHGGFMGGLQRNGSTGQTAPYYATSTVEIIFHVSTRMPSDSDDSLTKKLRHLGNDEVHIVWSEHTRNYRRGIIPTDFGDVLIVIYPMKNHMFFIEIMKKPEVPFFGPLFDGAIVTAKLLPSLICATCINASRAVKSLIPLYQSLYPFLLLGQGPPR</sequence>
<feature type="compositionally biased region" description="Polar residues" evidence="3">
    <location>
        <begin position="740"/>
        <end position="751"/>
    </location>
</feature>
<dbReference type="Gene3D" id="3.40.50.11210">
    <property type="entry name" value="Rap/Ran-GAP"/>
    <property type="match status" value="1"/>
</dbReference>
<name>A0ABC9WTH9_GRUJA</name>
<dbReference type="InterPro" id="IPR027107">
    <property type="entry name" value="Tuberin/Ral-act_asu"/>
</dbReference>
<feature type="region of interest" description="Disordered" evidence="3">
    <location>
        <begin position="688"/>
        <end position="759"/>
    </location>
</feature>
<dbReference type="SUPFAM" id="SSF48371">
    <property type="entry name" value="ARM repeat"/>
    <property type="match status" value="1"/>
</dbReference>
<dbReference type="Proteomes" id="UP001623348">
    <property type="component" value="Unassembled WGS sequence"/>
</dbReference>
<feature type="domain" description="Rap-GAP" evidence="4">
    <location>
        <begin position="1589"/>
        <end position="1798"/>
    </location>
</feature>
<keyword evidence="6" id="KW-1185">Reference proteome</keyword>
<evidence type="ECO:0000256" key="2">
    <source>
        <dbReference type="ARBA" id="ARBA00022553"/>
    </source>
</evidence>
<feature type="region of interest" description="Disordered" evidence="3">
    <location>
        <begin position="786"/>
        <end position="806"/>
    </location>
</feature>
<evidence type="ECO:0000313" key="6">
    <source>
        <dbReference type="Proteomes" id="UP001623348"/>
    </source>
</evidence>
<dbReference type="SUPFAM" id="SSF111347">
    <property type="entry name" value="Rap/Ran-GAP"/>
    <property type="match status" value="1"/>
</dbReference>
<accession>A0ABC9WTH9</accession>
<dbReference type="Pfam" id="PF20412">
    <property type="entry name" value="RALGAPB_N"/>
    <property type="match status" value="1"/>
</dbReference>
<dbReference type="InterPro" id="IPR000331">
    <property type="entry name" value="Rap/Ran_GAP_dom"/>
</dbReference>
<evidence type="ECO:0000259" key="4">
    <source>
        <dbReference type="PROSITE" id="PS50085"/>
    </source>
</evidence>
<comment type="caution">
    <text evidence="5">The sequence shown here is derived from an EMBL/GenBank/DDBJ whole genome shotgun (WGS) entry which is preliminary data.</text>
</comment>
<protein>
    <submittedName>
        <fullName evidence="5">Ral GTPase-activating protein subunit alpha-2</fullName>
    </submittedName>
</protein>
<organism evidence="5 6">
    <name type="scientific">Grus japonensis</name>
    <name type="common">Japanese crane</name>
    <name type="synonym">Red-crowned crane</name>
    <dbReference type="NCBI Taxonomy" id="30415"/>
    <lineage>
        <taxon>Eukaryota</taxon>
        <taxon>Metazoa</taxon>
        <taxon>Chordata</taxon>
        <taxon>Craniata</taxon>
        <taxon>Vertebrata</taxon>
        <taxon>Euteleostomi</taxon>
        <taxon>Archelosauria</taxon>
        <taxon>Archosauria</taxon>
        <taxon>Dinosauria</taxon>
        <taxon>Saurischia</taxon>
        <taxon>Theropoda</taxon>
        <taxon>Coelurosauria</taxon>
        <taxon>Aves</taxon>
        <taxon>Neognathae</taxon>
        <taxon>Neoaves</taxon>
        <taxon>Gruiformes</taxon>
        <taxon>Gruidae</taxon>
        <taxon>Grus</taxon>
    </lineage>
</organism>
<keyword evidence="2" id="KW-0597">Phosphoprotein</keyword>
<dbReference type="PANTHER" id="PTHR10063:SF2">
    <property type="entry name" value="RAL GTPASE-ACTIVATING PROTEIN SUBUNIT ALPHA-2"/>
    <property type="match status" value="1"/>
</dbReference>
<gene>
    <name evidence="5" type="ORF">GRJ2_001247500</name>
</gene>
<dbReference type="GO" id="GO:0005096">
    <property type="term" value="F:GTPase activator activity"/>
    <property type="evidence" value="ECO:0007669"/>
    <property type="project" value="UniProtKB-KW"/>
</dbReference>
<dbReference type="PROSITE" id="PS50085">
    <property type="entry name" value="RAPGAP"/>
    <property type="match status" value="1"/>
</dbReference>
<evidence type="ECO:0000256" key="1">
    <source>
        <dbReference type="ARBA" id="ARBA00022468"/>
    </source>
</evidence>
<dbReference type="EMBL" id="BAAFJT010000003">
    <property type="protein sequence ID" value="GAB0187822.1"/>
    <property type="molecule type" value="Genomic_DNA"/>
</dbReference>
<dbReference type="InterPro" id="IPR035974">
    <property type="entry name" value="Rap/Ran-GAP_sf"/>
</dbReference>